<dbReference type="InterPro" id="IPR013604">
    <property type="entry name" value="7TM_chemorcpt"/>
</dbReference>
<feature type="transmembrane region" description="Helical" evidence="6">
    <location>
        <begin position="257"/>
        <end position="275"/>
    </location>
</feature>
<keyword evidence="3 6" id="KW-0812">Transmembrane</keyword>
<dbReference type="Proteomes" id="UP000014500">
    <property type="component" value="Unassembled WGS sequence"/>
</dbReference>
<feature type="transmembrane region" description="Helical" evidence="6">
    <location>
        <begin position="81"/>
        <end position="101"/>
    </location>
</feature>
<evidence type="ECO:0000256" key="2">
    <source>
        <dbReference type="ARBA" id="ARBA00022475"/>
    </source>
</evidence>
<sequence>MTTNTTNIEENFQSQKKCTRKCNRLWSRLFWLYGLQLHDVEENHLPKWKKSAIILLPRLLAALLILRFTILIIRLPMYDVFVIIFPLIFFNSTSIFTAVFLQRRENEFSTLYKILLELALKSTDNIKRIERHIYTVLSILAIFNVALFILVITYIPLSDSMLSFNRLIYSQFNVNLLKVYIFFESTFYTVFSQFFLDVTVLYFSCMCKLLLLDFEKLNNDMERAFVSTSALTNAKLNAFRRDYRYLSHLAEKISCNFSPLLLFWLVGLIVIFCIRVRSIKNIPEINIALYFGLDAARLVYLVTVIFKNSSQLLSQIGKMKEIISEIIVSGEDEAIARQKCIFLSCLLFRQTLNADNAGISVSGLFQLSTVSFLNMASTVLTYVVLVYQS</sequence>
<evidence type="ECO:0000256" key="6">
    <source>
        <dbReference type="SAM" id="Phobius"/>
    </source>
</evidence>
<proteinExistence type="predicted"/>
<evidence type="ECO:0000256" key="1">
    <source>
        <dbReference type="ARBA" id="ARBA00004651"/>
    </source>
</evidence>
<dbReference type="PhylomeDB" id="T1JLS2"/>
<keyword evidence="8" id="KW-1185">Reference proteome</keyword>
<organism evidence="7 8">
    <name type="scientific">Strigamia maritima</name>
    <name type="common">European centipede</name>
    <name type="synonym">Geophilus maritimus</name>
    <dbReference type="NCBI Taxonomy" id="126957"/>
    <lineage>
        <taxon>Eukaryota</taxon>
        <taxon>Metazoa</taxon>
        <taxon>Ecdysozoa</taxon>
        <taxon>Arthropoda</taxon>
        <taxon>Myriapoda</taxon>
        <taxon>Chilopoda</taxon>
        <taxon>Pleurostigmophora</taxon>
        <taxon>Geophilomorpha</taxon>
        <taxon>Linotaeniidae</taxon>
        <taxon>Strigamia</taxon>
    </lineage>
</organism>
<feature type="transmembrane region" description="Helical" evidence="6">
    <location>
        <begin position="133"/>
        <end position="155"/>
    </location>
</feature>
<dbReference type="GO" id="GO:0050909">
    <property type="term" value="P:sensory perception of taste"/>
    <property type="evidence" value="ECO:0007669"/>
    <property type="project" value="InterPro"/>
</dbReference>
<keyword evidence="5 6" id="KW-0472">Membrane</keyword>
<dbReference type="AlphaFoldDB" id="T1JLS2"/>
<keyword evidence="4 6" id="KW-1133">Transmembrane helix</keyword>
<reference evidence="7" key="2">
    <citation type="submission" date="2015-02" db="UniProtKB">
        <authorList>
            <consortium name="EnsemblMetazoa"/>
        </authorList>
    </citation>
    <scope>IDENTIFICATION</scope>
</reference>
<comment type="subcellular location">
    <subcellularLocation>
        <location evidence="1">Cell membrane</location>
        <topology evidence="1">Multi-pass membrane protein</topology>
    </subcellularLocation>
</comment>
<feature type="transmembrane region" description="Helical" evidence="6">
    <location>
        <begin position="364"/>
        <end position="387"/>
    </location>
</feature>
<evidence type="ECO:0000256" key="3">
    <source>
        <dbReference type="ARBA" id="ARBA00022692"/>
    </source>
</evidence>
<dbReference type="GO" id="GO:0005886">
    <property type="term" value="C:plasma membrane"/>
    <property type="evidence" value="ECO:0007669"/>
    <property type="project" value="UniProtKB-SubCell"/>
</dbReference>
<evidence type="ECO:0000256" key="4">
    <source>
        <dbReference type="ARBA" id="ARBA00022989"/>
    </source>
</evidence>
<accession>T1JLS2</accession>
<name>T1JLS2_STRMM</name>
<dbReference type="HOGENOM" id="CLU_055904_0_0_1"/>
<reference evidence="8" key="1">
    <citation type="submission" date="2011-05" db="EMBL/GenBank/DDBJ databases">
        <authorList>
            <person name="Richards S.R."/>
            <person name="Qu J."/>
            <person name="Jiang H."/>
            <person name="Jhangiani S.N."/>
            <person name="Agravi P."/>
            <person name="Goodspeed R."/>
            <person name="Gross S."/>
            <person name="Mandapat C."/>
            <person name="Jackson L."/>
            <person name="Mathew T."/>
            <person name="Pu L."/>
            <person name="Thornton R."/>
            <person name="Saada N."/>
            <person name="Wilczek-Boney K.B."/>
            <person name="Lee S."/>
            <person name="Kovar C."/>
            <person name="Wu Y."/>
            <person name="Scherer S.E."/>
            <person name="Worley K.C."/>
            <person name="Muzny D.M."/>
            <person name="Gibbs R."/>
        </authorList>
    </citation>
    <scope>NUCLEOTIDE SEQUENCE</scope>
    <source>
        <strain evidence="8">Brora</strain>
    </source>
</reference>
<dbReference type="EnsemblMetazoa" id="SMAR014802-RA">
    <property type="protein sequence ID" value="SMAR014802-PA"/>
    <property type="gene ID" value="SMAR014802"/>
</dbReference>
<feature type="transmembrane region" description="Helical" evidence="6">
    <location>
        <begin position="190"/>
        <end position="211"/>
    </location>
</feature>
<evidence type="ECO:0008006" key="9">
    <source>
        <dbReference type="Google" id="ProtNLM"/>
    </source>
</evidence>
<dbReference type="EMBL" id="JH432016">
    <property type="status" value="NOT_ANNOTATED_CDS"/>
    <property type="molecule type" value="Genomic_DNA"/>
</dbReference>
<evidence type="ECO:0000313" key="7">
    <source>
        <dbReference type="EnsemblMetazoa" id="SMAR014802-PA"/>
    </source>
</evidence>
<protein>
    <recommendedName>
        <fullName evidence="9">Gustatory receptor</fullName>
    </recommendedName>
</protein>
<evidence type="ECO:0000256" key="5">
    <source>
        <dbReference type="ARBA" id="ARBA00023136"/>
    </source>
</evidence>
<evidence type="ECO:0000313" key="8">
    <source>
        <dbReference type="Proteomes" id="UP000014500"/>
    </source>
</evidence>
<dbReference type="Pfam" id="PF08395">
    <property type="entry name" value="7tm_7"/>
    <property type="match status" value="1"/>
</dbReference>
<feature type="transmembrane region" description="Helical" evidence="6">
    <location>
        <begin position="55"/>
        <end position="75"/>
    </location>
</feature>
<keyword evidence="2" id="KW-1003">Cell membrane</keyword>